<evidence type="ECO:0000313" key="6">
    <source>
        <dbReference type="EMBL" id="PPI83378.1"/>
    </source>
</evidence>
<dbReference type="Proteomes" id="UP000239917">
    <property type="component" value="Unassembled WGS sequence"/>
</dbReference>
<accession>A0A2S5Z7T9</accession>
<organism evidence="6 7">
    <name type="scientific">Marinobacter maroccanus</name>
    <dbReference type="NCBI Taxonomy" id="2055143"/>
    <lineage>
        <taxon>Bacteria</taxon>
        <taxon>Pseudomonadati</taxon>
        <taxon>Pseudomonadota</taxon>
        <taxon>Gammaproteobacteria</taxon>
        <taxon>Pseudomonadales</taxon>
        <taxon>Marinobacteraceae</taxon>
        <taxon>Marinobacter</taxon>
    </lineage>
</organism>
<evidence type="ECO:0000259" key="5">
    <source>
        <dbReference type="PROSITE" id="PS01124"/>
    </source>
</evidence>
<dbReference type="Gene3D" id="1.10.10.60">
    <property type="entry name" value="Homeodomain-like"/>
    <property type="match status" value="1"/>
</dbReference>
<dbReference type="GO" id="GO:0043565">
    <property type="term" value="F:sequence-specific DNA binding"/>
    <property type="evidence" value="ECO:0007669"/>
    <property type="project" value="InterPro"/>
</dbReference>
<dbReference type="OrthoDB" id="6003540at2"/>
<dbReference type="SUPFAM" id="SSF46689">
    <property type="entry name" value="Homeodomain-like"/>
    <property type="match status" value="1"/>
</dbReference>
<dbReference type="AlphaFoldDB" id="A0A2S5Z7T9"/>
<comment type="function">
    <text evidence="4">Regulatory protein of the TOL plasmid xyl operons. XylS activates the xylXYZLTEGFJQKIH operon required for the degradation of toluene, m-xylene and p-xylene.</text>
</comment>
<feature type="domain" description="HTH araC/xylS-type" evidence="5">
    <location>
        <begin position="199"/>
        <end position="303"/>
    </location>
</feature>
<evidence type="ECO:0000256" key="1">
    <source>
        <dbReference type="ARBA" id="ARBA00023015"/>
    </source>
</evidence>
<keyword evidence="1" id="KW-0805">Transcription regulation</keyword>
<dbReference type="InterPro" id="IPR018060">
    <property type="entry name" value="HTH_AraC"/>
</dbReference>
<name>A0A2S5Z7T9_9GAMM</name>
<dbReference type="RefSeq" id="WP_104322568.1">
    <property type="nucleotide sequence ID" value="NZ_PSSX01000014.1"/>
</dbReference>
<keyword evidence="7" id="KW-1185">Reference proteome</keyword>
<proteinExistence type="predicted"/>
<reference evidence="6 7" key="1">
    <citation type="submission" date="2018-01" db="EMBL/GenBank/DDBJ databases">
        <title>Complete genome sequences of the type strains of Marinobacter flavimaris and Marinobacter maroccanus.</title>
        <authorList>
            <person name="Palau M."/>
            <person name="Boujida N."/>
            <person name="Manresa A."/>
            <person name="Minana-Galbis D."/>
        </authorList>
    </citation>
    <scope>NUCLEOTIDE SEQUENCE [LARGE SCALE GENOMIC DNA]</scope>
    <source>
        <strain evidence="6 7">N4</strain>
    </source>
</reference>
<dbReference type="PANTHER" id="PTHR46796:SF12">
    <property type="entry name" value="HTH-TYPE DNA-BINDING TRANSCRIPTIONAL ACTIVATOR EUTR"/>
    <property type="match status" value="1"/>
</dbReference>
<sequence length="331" mass="37647">MRNSVPDLELDAYLRLNRASLAEWLAAIRELSGCDDIDCTLFEGSGHQVGALSTLSTERGRLICLYAAEGMEITGCRATAPVFLLPRAGNPEIATRDAPWQSLNQLVLAWPEDRFRLRLPSEASVLILRLEPGKSAPLVPDFSDAGLSKCEELITCYLHRSPFFRDDAHAIRVTNELFLNLTRSAEQSAHICQCPKLDRRLLRAIEKIRYEPGWEFNLQELASHSGVSERNLYYLMKRETGMTPYRLYQRNRLMRVRQRLVDCQCDVPHISWYAADAGFSHLGRFAALYREHFGELPSETVQWRRNLQDQWAGAELPSVPEPLPYSSAAEP</sequence>
<dbReference type="SMART" id="SM00342">
    <property type="entry name" value="HTH_ARAC"/>
    <property type="match status" value="1"/>
</dbReference>
<dbReference type="GO" id="GO:0003700">
    <property type="term" value="F:DNA-binding transcription factor activity"/>
    <property type="evidence" value="ECO:0007669"/>
    <property type="project" value="InterPro"/>
</dbReference>
<evidence type="ECO:0000256" key="4">
    <source>
        <dbReference type="ARBA" id="ARBA00037345"/>
    </source>
</evidence>
<dbReference type="EMBL" id="PSSX01000014">
    <property type="protein sequence ID" value="PPI83378.1"/>
    <property type="molecule type" value="Genomic_DNA"/>
</dbReference>
<dbReference type="PANTHER" id="PTHR46796">
    <property type="entry name" value="HTH-TYPE TRANSCRIPTIONAL ACTIVATOR RHAS-RELATED"/>
    <property type="match status" value="1"/>
</dbReference>
<evidence type="ECO:0000256" key="3">
    <source>
        <dbReference type="ARBA" id="ARBA00023163"/>
    </source>
</evidence>
<keyword evidence="3" id="KW-0804">Transcription</keyword>
<gene>
    <name evidence="6" type="ORF">KEHDKFFH_14520</name>
</gene>
<dbReference type="PROSITE" id="PS01124">
    <property type="entry name" value="HTH_ARAC_FAMILY_2"/>
    <property type="match status" value="1"/>
</dbReference>
<evidence type="ECO:0000313" key="7">
    <source>
        <dbReference type="Proteomes" id="UP000239917"/>
    </source>
</evidence>
<dbReference type="Pfam" id="PF12833">
    <property type="entry name" value="HTH_18"/>
    <property type="match status" value="1"/>
</dbReference>
<comment type="caution">
    <text evidence="6">The sequence shown here is derived from an EMBL/GenBank/DDBJ whole genome shotgun (WGS) entry which is preliminary data.</text>
</comment>
<evidence type="ECO:0000256" key="2">
    <source>
        <dbReference type="ARBA" id="ARBA00023125"/>
    </source>
</evidence>
<keyword evidence="2" id="KW-0238">DNA-binding</keyword>
<dbReference type="InterPro" id="IPR009057">
    <property type="entry name" value="Homeodomain-like_sf"/>
</dbReference>
<protein>
    <submittedName>
        <fullName evidence="6">AraC family transcriptional regulator</fullName>
    </submittedName>
</protein>
<dbReference type="InterPro" id="IPR050204">
    <property type="entry name" value="AraC_XylS_family_regulators"/>
</dbReference>